<feature type="region of interest" description="Disordered" evidence="1">
    <location>
        <begin position="237"/>
        <end position="317"/>
    </location>
</feature>
<feature type="non-terminal residue" evidence="2">
    <location>
        <position position="376"/>
    </location>
</feature>
<evidence type="ECO:0000256" key="1">
    <source>
        <dbReference type="SAM" id="MobiDB-lite"/>
    </source>
</evidence>
<evidence type="ECO:0000313" key="3">
    <source>
        <dbReference type="Proteomes" id="UP001362999"/>
    </source>
</evidence>
<reference evidence="2 3" key="1">
    <citation type="journal article" date="2024" name="J Genomics">
        <title>Draft genome sequencing and assembly of Favolaschia claudopus CIRM-BRFM 2984 isolated from oak limbs.</title>
        <authorList>
            <person name="Navarro D."/>
            <person name="Drula E."/>
            <person name="Chaduli D."/>
            <person name="Cazenave R."/>
            <person name="Ahrendt S."/>
            <person name="Wang J."/>
            <person name="Lipzen A."/>
            <person name="Daum C."/>
            <person name="Barry K."/>
            <person name="Grigoriev I.V."/>
            <person name="Favel A."/>
            <person name="Rosso M.N."/>
            <person name="Martin F."/>
        </authorList>
    </citation>
    <scope>NUCLEOTIDE SEQUENCE [LARGE SCALE GENOMIC DNA]</scope>
    <source>
        <strain evidence="2 3">CIRM-BRFM 2984</strain>
    </source>
</reference>
<comment type="caution">
    <text evidence="2">The sequence shown here is derived from an EMBL/GenBank/DDBJ whole genome shotgun (WGS) entry which is preliminary data.</text>
</comment>
<evidence type="ECO:0008006" key="4">
    <source>
        <dbReference type="Google" id="ProtNLM"/>
    </source>
</evidence>
<feature type="compositionally biased region" description="Basic and acidic residues" evidence="1">
    <location>
        <begin position="257"/>
        <end position="284"/>
    </location>
</feature>
<feature type="compositionally biased region" description="Polar residues" evidence="1">
    <location>
        <begin position="290"/>
        <end position="317"/>
    </location>
</feature>
<protein>
    <recommendedName>
        <fullName evidence="4">Gag protein</fullName>
    </recommendedName>
</protein>
<dbReference type="EMBL" id="JAWWNJ010000027">
    <property type="protein sequence ID" value="KAK7029075.1"/>
    <property type="molecule type" value="Genomic_DNA"/>
</dbReference>
<dbReference type="Proteomes" id="UP001362999">
    <property type="component" value="Unassembled WGS sequence"/>
</dbReference>
<sequence>VLCDRFGDREQTQANRSFWPRTQRPGYNDPVHAVAASIQRCGRAPMGCSFIDAFHTLSSRRVRGLMFWEAINMAHTRGSGFTPSQREQRRCVSKALLYFLAIPHNYEELVRDRKLTIAPIESIAHWPTELMEPAHLIDEQIAMRLASMGVKVETVADAFDFLQGYVMALIANPSEGWDIPELDIVKTAIEDSISRRPHPAGRIEEYGEFVIHPPGLPWPDKELNAAQEKGVSMKRVPIMPKNSGDAPTTVSLADGEQPVRVRMERDHDRFGKQRSGDGGRRDRQPAPSAGYSQHQAKRASNNSSTRTTPLPQSAVQQQQPVYYNTAVPMSTFPAHPFVPPTSQPLSWWPNQYPYPNTPMHPSASAVQQQYNTATLF</sequence>
<dbReference type="AlphaFoldDB" id="A0AAW0BPE8"/>
<organism evidence="2 3">
    <name type="scientific">Favolaschia claudopus</name>
    <dbReference type="NCBI Taxonomy" id="2862362"/>
    <lineage>
        <taxon>Eukaryota</taxon>
        <taxon>Fungi</taxon>
        <taxon>Dikarya</taxon>
        <taxon>Basidiomycota</taxon>
        <taxon>Agaricomycotina</taxon>
        <taxon>Agaricomycetes</taxon>
        <taxon>Agaricomycetidae</taxon>
        <taxon>Agaricales</taxon>
        <taxon>Marasmiineae</taxon>
        <taxon>Mycenaceae</taxon>
        <taxon>Favolaschia</taxon>
    </lineage>
</organism>
<proteinExistence type="predicted"/>
<feature type="non-terminal residue" evidence="2">
    <location>
        <position position="1"/>
    </location>
</feature>
<evidence type="ECO:0000313" key="2">
    <source>
        <dbReference type="EMBL" id="KAK7029075.1"/>
    </source>
</evidence>
<name>A0AAW0BPE8_9AGAR</name>
<gene>
    <name evidence="2" type="ORF">R3P38DRAFT_2404845</name>
</gene>
<accession>A0AAW0BPE8</accession>
<keyword evidence="3" id="KW-1185">Reference proteome</keyword>